<evidence type="ECO:0000256" key="1">
    <source>
        <dbReference type="SAM" id="MobiDB-lite"/>
    </source>
</evidence>
<feature type="compositionally biased region" description="Low complexity" evidence="1">
    <location>
        <begin position="223"/>
        <end position="246"/>
    </location>
</feature>
<gene>
    <name evidence="3" type="ORF">M0812_14836</name>
</gene>
<dbReference type="GO" id="GO:0016192">
    <property type="term" value="P:vesicle-mediated transport"/>
    <property type="evidence" value="ECO:0007669"/>
    <property type="project" value="InterPro"/>
</dbReference>
<dbReference type="PROSITE" id="PS51205">
    <property type="entry name" value="VPS9"/>
    <property type="match status" value="1"/>
</dbReference>
<protein>
    <submittedName>
        <fullName evidence="3">Rab gdp/gtp exchange factor</fullName>
    </submittedName>
</protein>
<accession>A0AAV7ZD19</accession>
<reference evidence="3" key="1">
    <citation type="submission" date="2022-08" db="EMBL/GenBank/DDBJ databases">
        <title>Novel sulphate-reducing endosymbionts in the free-living metamonad Anaeramoeba.</title>
        <authorList>
            <person name="Jerlstrom-Hultqvist J."/>
            <person name="Cepicka I."/>
            <person name="Gallot-Lavallee L."/>
            <person name="Salas-Leiva D."/>
            <person name="Curtis B.A."/>
            <person name="Zahonova K."/>
            <person name="Pipaliya S."/>
            <person name="Dacks J."/>
            <person name="Roger A.J."/>
        </authorList>
    </citation>
    <scope>NUCLEOTIDE SEQUENCE</scope>
    <source>
        <strain evidence="3">Busselton2</strain>
    </source>
</reference>
<dbReference type="SUPFAM" id="SSF109993">
    <property type="entry name" value="VPS9 domain"/>
    <property type="match status" value="1"/>
</dbReference>
<evidence type="ECO:0000259" key="2">
    <source>
        <dbReference type="PROSITE" id="PS51205"/>
    </source>
</evidence>
<feature type="domain" description="VPS9" evidence="2">
    <location>
        <begin position="419"/>
        <end position="556"/>
    </location>
</feature>
<dbReference type="Pfam" id="PF02204">
    <property type="entry name" value="VPS9"/>
    <property type="match status" value="1"/>
</dbReference>
<feature type="compositionally biased region" description="Basic residues" evidence="1">
    <location>
        <begin position="860"/>
        <end position="872"/>
    </location>
</feature>
<feature type="compositionally biased region" description="Low complexity" evidence="1">
    <location>
        <begin position="291"/>
        <end position="313"/>
    </location>
</feature>
<feature type="compositionally biased region" description="Low complexity" evidence="1">
    <location>
        <begin position="720"/>
        <end position="750"/>
    </location>
</feature>
<proteinExistence type="predicted"/>
<dbReference type="Gene3D" id="1.20.1050.80">
    <property type="entry name" value="VPS9 domain"/>
    <property type="match status" value="1"/>
</dbReference>
<feature type="compositionally biased region" description="Low complexity" evidence="1">
    <location>
        <begin position="663"/>
        <end position="672"/>
    </location>
</feature>
<comment type="caution">
    <text evidence="3">The sequence shown here is derived from an EMBL/GenBank/DDBJ whole genome shotgun (WGS) entry which is preliminary data.</text>
</comment>
<dbReference type="GO" id="GO:0031267">
    <property type="term" value="F:small GTPase binding"/>
    <property type="evidence" value="ECO:0007669"/>
    <property type="project" value="TreeGrafter"/>
</dbReference>
<feature type="region of interest" description="Disordered" evidence="1">
    <location>
        <begin position="720"/>
        <end position="754"/>
    </location>
</feature>
<feature type="region of interest" description="Disordered" evidence="1">
    <location>
        <begin position="586"/>
        <end position="624"/>
    </location>
</feature>
<evidence type="ECO:0000313" key="3">
    <source>
        <dbReference type="EMBL" id="KAJ3438821.1"/>
    </source>
</evidence>
<dbReference type="Proteomes" id="UP001146793">
    <property type="component" value="Unassembled WGS sequence"/>
</dbReference>
<feature type="compositionally biased region" description="Basic residues" evidence="1">
    <location>
        <begin position="596"/>
        <end position="619"/>
    </location>
</feature>
<name>A0AAV7ZD19_9EUKA</name>
<dbReference type="InterPro" id="IPR037191">
    <property type="entry name" value="VPS9_dom_sf"/>
</dbReference>
<evidence type="ECO:0000313" key="4">
    <source>
        <dbReference type="Proteomes" id="UP001146793"/>
    </source>
</evidence>
<organism evidence="3 4">
    <name type="scientific">Anaeramoeba flamelloides</name>
    <dbReference type="NCBI Taxonomy" id="1746091"/>
    <lineage>
        <taxon>Eukaryota</taxon>
        <taxon>Metamonada</taxon>
        <taxon>Anaeramoebidae</taxon>
        <taxon>Anaeramoeba</taxon>
    </lineage>
</organism>
<dbReference type="AlphaFoldDB" id="A0AAV7ZD19"/>
<feature type="region of interest" description="Disordered" evidence="1">
    <location>
        <begin position="847"/>
        <end position="872"/>
    </location>
</feature>
<dbReference type="EMBL" id="JANTQA010000032">
    <property type="protein sequence ID" value="KAJ3438821.1"/>
    <property type="molecule type" value="Genomic_DNA"/>
</dbReference>
<dbReference type="InterPro" id="IPR045046">
    <property type="entry name" value="Vps9-like"/>
</dbReference>
<dbReference type="PANTHER" id="PTHR23101">
    <property type="entry name" value="RAB GDP/GTP EXCHANGE FACTOR"/>
    <property type="match status" value="1"/>
</dbReference>
<dbReference type="InterPro" id="IPR003123">
    <property type="entry name" value="VPS9"/>
</dbReference>
<feature type="region of interest" description="Disordered" evidence="1">
    <location>
        <begin position="186"/>
        <end position="314"/>
    </location>
</feature>
<feature type="compositionally biased region" description="Basic and acidic residues" evidence="1">
    <location>
        <begin position="188"/>
        <end position="210"/>
    </location>
</feature>
<feature type="region of interest" description="Disordered" evidence="1">
    <location>
        <begin position="639"/>
        <end position="672"/>
    </location>
</feature>
<dbReference type="SMART" id="SM00167">
    <property type="entry name" value="VPS9"/>
    <property type="match status" value="1"/>
</dbReference>
<dbReference type="GO" id="GO:0005085">
    <property type="term" value="F:guanyl-nucleotide exchange factor activity"/>
    <property type="evidence" value="ECO:0007669"/>
    <property type="project" value="InterPro"/>
</dbReference>
<sequence length="872" mass="102831">MSSPLLQRSLKNPIYEHFFQKQDFQYLHDYLHNKKQNTRLLITKHDQNKENKPEKKEKMETLKERFETHLITFNPEDDSQFVTYNLYFGKKKNSQLFILGKMNGKNENENIESQSLKKIFQTHQKIFKNESLETEFAINCSTILEKDPMSEKEKKKKIDVYLISRPLIIPKQLSEIRETSLDFGINKNENENENKNKKKDEDENKQKNDNEDNEVLRFPTYFVSNLSSNDSEESSLSTTSTDLSSDSEVESVAKEIQNPKMKKTKENESNSNDSKSEDEEVENKNNKKNKNQNLGNKTSRNTNESTNTINTTKPKSEAARLDIIQNFEPYTKLPLISKYIQKCAGVCLKISEMETIPEITSQNVLEFVEYAAEKCQDEKVFPEIELKAEKYEKIKEFFLEYIMRRISSKVFVSIKEKCKTKDKMLKQKLGKLQFVGYQDLGIDPKIYDQEIFERSQKILEKVNDYVTPNEKLECIKESCLLLSELFKGQTSGADDFLPCLVYCLLLTNPKKLQSNITFIESYSDFEMISHTAEGYYFTNLSSSKHFLENLSYDDVNVDPLSFLLRKEGKSELNLIKNKLREFNLDNNKKSPFSLNPKKKRNKKKRKIRNKKKKKNKKPRSQFEKSEDFLQDSLWGENDKIKFKNNDETGNSNRIGNNEKNKNDNQNNNRNNHSFDFNFEFNFNNFLKNKTINKQKKLKRPNSVYFTGNSRILDKKFQFQRNNNNNHNHTNNTNNNKRNIHNSRNISNNRNPDNKQLLRTKSYHISKNKRITEFQKSGFIIINTDNVSDYDNKINNNTTNKNKNKKYSKKKILKEQYPFYHLSPKDITVDQIPLLLSTYKKLVDKYEKNINSNNNDDGNQKRKKKKKKKKKKK</sequence>
<dbReference type="GO" id="GO:0005829">
    <property type="term" value="C:cytosol"/>
    <property type="evidence" value="ECO:0007669"/>
    <property type="project" value="TreeGrafter"/>
</dbReference>
<dbReference type="PANTHER" id="PTHR23101:SF25">
    <property type="entry name" value="GTPASE-ACTIVATING PROTEIN AND VPS9 DOMAIN-CONTAINING PROTEIN 1"/>
    <property type="match status" value="1"/>
</dbReference>
<dbReference type="GO" id="GO:0030139">
    <property type="term" value="C:endocytic vesicle"/>
    <property type="evidence" value="ECO:0007669"/>
    <property type="project" value="TreeGrafter"/>
</dbReference>